<evidence type="ECO:0000256" key="1">
    <source>
        <dbReference type="SAM" id="Phobius"/>
    </source>
</evidence>
<comment type="caution">
    <text evidence="3">The sequence shown here is derived from an EMBL/GenBank/DDBJ whole genome shotgun (WGS) entry which is preliminary data.</text>
</comment>
<gene>
    <name evidence="3" type="ORF">WA026_003161</name>
</gene>
<keyword evidence="2" id="KW-0732">Signal</keyword>
<keyword evidence="1" id="KW-0472">Membrane</keyword>
<reference evidence="3 4" key="1">
    <citation type="submission" date="2023-03" db="EMBL/GenBank/DDBJ databases">
        <title>Genome insight into feeding habits of ladybird beetles.</title>
        <authorList>
            <person name="Li H.-S."/>
            <person name="Huang Y.-H."/>
            <person name="Pang H."/>
        </authorList>
    </citation>
    <scope>NUCLEOTIDE SEQUENCE [LARGE SCALE GENOMIC DNA]</scope>
    <source>
        <strain evidence="3">SYSU_2023b</strain>
        <tissue evidence="3">Whole body</tissue>
    </source>
</reference>
<feature type="signal peptide" evidence="2">
    <location>
        <begin position="1"/>
        <end position="24"/>
    </location>
</feature>
<keyword evidence="1" id="KW-0812">Transmembrane</keyword>
<dbReference type="Proteomes" id="UP001431783">
    <property type="component" value="Unassembled WGS sequence"/>
</dbReference>
<feature type="chain" id="PRO_5043519902" evidence="2">
    <location>
        <begin position="25"/>
        <end position="191"/>
    </location>
</feature>
<evidence type="ECO:0000313" key="3">
    <source>
        <dbReference type="EMBL" id="KAK9869406.1"/>
    </source>
</evidence>
<protein>
    <submittedName>
        <fullName evidence="3">Uncharacterized protein</fullName>
    </submittedName>
</protein>
<feature type="transmembrane region" description="Helical" evidence="1">
    <location>
        <begin position="31"/>
        <end position="50"/>
    </location>
</feature>
<sequence>MDSLTPNFLSFICLISTTAFCVQAHFGSKESVFGALAYILLTVYGILGAWQSFDKSTMPSSFLNTQKNLEIFLDSFVISYSSAELWARRGIAEGFIKIHLIIPLIPIFFYIFDKEFKKLNDCLVFASVLSFTFVSLMNDCTYGIISAIIFATNIYYVKKRSDFELIPPSDLSNYVYSIFSLFLLHTFHHRE</sequence>
<feature type="transmembrane region" description="Helical" evidence="1">
    <location>
        <begin position="94"/>
        <end position="112"/>
    </location>
</feature>
<keyword evidence="1" id="KW-1133">Transmembrane helix</keyword>
<evidence type="ECO:0000313" key="4">
    <source>
        <dbReference type="Proteomes" id="UP001431783"/>
    </source>
</evidence>
<evidence type="ECO:0000256" key="2">
    <source>
        <dbReference type="SAM" id="SignalP"/>
    </source>
</evidence>
<name>A0AAW1TMK6_9CUCU</name>
<dbReference type="EMBL" id="JARQZJ010000001">
    <property type="protein sequence ID" value="KAK9869406.1"/>
    <property type="molecule type" value="Genomic_DNA"/>
</dbReference>
<dbReference type="AlphaFoldDB" id="A0AAW1TMK6"/>
<accession>A0AAW1TMK6</accession>
<proteinExistence type="predicted"/>
<keyword evidence="4" id="KW-1185">Reference proteome</keyword>
<feature type="transmembrane region" description="Helical" evidence="1">
    <location>
        <begin position="124"/>
        <end position="151"/>
    </location>
</feature>
<organism evidence="3 4">
    <name type="scientific">Henosepilachna vigintioctopunctata</name>
    <dbReference type="NCBI Taxonomy" id="420089"/>
    <lineage>
        <taxon>Eukaryota</taxon>
        <taxon>Metazoa</taxon>
        <taxon>Ecdysozoa</taxon>
        <taxon>Arthropoda</taxon>
        <taxon>Hexapoda</taxon>
        <taxon>Insecta</taxon>
        <taxon>Pterygota</taxon>
        <taxon>Neoptera</taxon>
        <taxon>Endopterygota</taxon>
        <taxon>Coleoptera</taxon>
        <taxon>Polyphaga</taxon>
        <taxon>Cucujiformia</taxon>
        <taxon>Coccinelloidea</taxon>
        <taxon>Coccinellidae</taxon>
        <taxon>Epilachninae</taxon>
        <taxon>Epilachnini</taxon>
        <taxon>Henosepilachna</taxon>
    </lineage>
</organism>